<evidence type="ECO:0000256" key="8">
    <source>
        <dbReference type="HAMAP-Rule" id="MF_00917"/>
    </source>
</evidence>
<feature type="binding site" evidence="8">
    <location>
        <begin position="15"/>
        <end position="17"/>
    </location>
    <ligand>
        <name>substrate</name>
    </ligand>
</feature>
<feature type="binding site" evidence="8">
    <location>
        <position position="98"/>
    </location>
    <ligand>
        <name>S-adenosyl-L-methionine</name>
        <dbReference type="ChEBI" id="CHEBI:59789"/>
    </ligand>
</feature>
<keyword evidence="7 8" id="KW-0456">Lyase</keyword>
<dbReference type="InterPro" id="IPR058240">
    <property type="entry name" value="rSAM_sf"/>
</dbReference>
<evidence type="ECO:0000256" key="7">
    <source>
        <dbReference type="ARBA" id="ARBA00023239"/>
    </source>
</evidence>
<dbReference type="GO" id="GO:0000287">
    <property type="term" value="F:magnesium ion binding"/>
    <property type="evidence" value="ECO:0007669"/>
    <property type="project" value="UniProtKB-UniRule"/>
</dbReference>
<evidence type="ECO:0000313" key="10">
    <source>
        <dbReference type="EMBL" id="HEN41273.1"/>
    </source>
</evidence>
<reference evidence="10" key="1">
    <citation type="journal article" date="2020" name="mSystems">
        <title>Genome- and Community-Level Interaction Insights into Carbon Utilization and Element Cycling Functions of Hydrothermarchaeota in Hydrothermal Sediment.</title>
        <authorList>
            <person name="Zhou Z."/>
            <person name="Liu Y."/>
            <person name="Xu W."/>
            <person name="Pan J."/>
            <person name="Luo Z.H."/>
            <person name="Li M."/>
        </authorList>
    </citation>
    <scope>NUCLEOTIDE SEQUENCE [LARGE SCALE GENOMIC DNA]</scope>
    <source>
        <strain evidence="10">SpSt-349</strain>
    </source>
</reference>
<evidence type="ECO:0000256" key="3">
    <source>
        <dbReference type="ARBA" id="ARBA00022723"/>
    </source>
</evidence>
<dbReference type="EC" id="4.3.99.3" evidence="8"/>
<evidence type="ECO:0000259" key="9">
    <source>
        <dbReference type="PROSITE" id="PS51918"/>
    </source>
</evidence>
<comment type="cofactor">
    <cofactor evidence="8">
        <name>S-adenosyl-L-methionine</name>
        <dbReference type="ChEBI" id="CHEBI:59789"/>
    </cofactor>
    <text evidence="8">Binds 1 S-adenosyl-L-methionine per subunit.</text>
</comment>
<comment type="function">
    <text evidence="8">Catalyzes the complex heterocyclic radical-mediated conversion of 6-carboxy-5,6,7,8-tetrahydropterin (CPH4) to 7-carboxy-7-deazaguanine (CDG), a step common to the biosynthetic pathways of all 7-deazapurine-containing compounds.</text>
</comment>
<dbReference type="UniPathway" id="UPA00391"/>
<comment type="catalytic activity">
    <reaction evidence="8">
        <text>6-carboxy-5,6,7,8-tetrahydropterin + H(+) = 7-carboxy-7-carbaguanine + NH4(+)</text>
        <dbReference type="Rhea" id="RHEA:27974"/>
        <dbReference type="ChEBI" id="CHEBI:15378"/>
        <dbReference type="ChEBI" id="CHEBI:28938"/>
        <dbReference type="ChEBI" id="CHEBI:61032"/>
        <dbReference type="ChEBI" id="CHEBI:61036"/>
        <dbReference type="EC" id="4.3.99.3"/>
    </reaction>
</comment>
<evidence type="ECO:0000256" key="2">
    <source>
        <dbReference type="ARBA" id="ARBA00022691"/>
    </source>
</evidence>
<dbReference type="SFLD" id="SFLDS00029">
    <property type="entry name" value="Radical_SAM"/>
    <property type="match status" value="1"/>
</dbReference>
<keyword evidence="8" id="KW-0671">Queuosine biosynthesis</keyword>
<dbReference type="SUPFAM" id="SSF102114">
    <property type="entry name" value="Radical SAM enzymes"/>
    <property type="match status" value="1"/>
</dbReference>
<evidence type="ECO:0000256" key="6">
    <source>
        <dbReference type="ARBA" id="ARBA00023014"/>
    </source>
</evidence>
<dbReference type="AlphaFoldDB" id="A0A831TZD5"/>
<evidence type="ECO:0000256" key="4">
    <source>
        <dbReference type="ARBA" id="ARBA00022842"/>
    </source>
</evidence>
<dbReference type="PANTHER" id="PTHR42836:SF1">
    <property type="entry name" value="7-CARBOXY-7-DEAZAGUANINE SYNTHASE"/>
    <property type="match status" value="1"/>
</dbReference>
<dbReference type="GO" id="GO:0051539">
    <property type="term" value="F:4 iron, 4 sulfur cluster binding"/>
    <property type="evidence" value="ECO:0007669"/>
    <property type="project" value="UniProtKB-UniRule"/>
</dbReference>
<evidence type="ECO:0000256" key="5">
    <source>
        <dbReference type="ARBA" id="ARBA00023004"/>
    </source>
</evidence>
<name>A0A831TZD5_GEOME</name>
<dbReference type="Pfam" id="PF04055">
    <property type="entry name" value="Radical_SAM"/>
    <property type="match status" value="1"/>
</dbReference>
<protein>
    <recommendedName>
        <fullName evidence="8">7-carboxy-7-deazaguanine synthase</fullName>
        <shortName evidence="8">CDG synthase</shortName>
        <ecNumber evidence="8">4.3.99.3</ecNumber>
    </recommendedName>
    <alternativeName>
        <fullName evidence="8">Queuosine biosynthesis protein QueE</fullName>
    </alternativeName>
</protein>
<dbReference type="GO" id="GO:0016840">
    <property type="term" value="F:carbon-nitrogen lyase activity"/>
    <property type="evidence" value="ECO:0007669"/>
    <property type="project" value="UniProtKB-UniRule"/>
</dbReference>
<dbReference type="Gene3D" id="3.20.20.70">
    <property type="entry name" value="Aldolase class I"/>
    <property type="match status" value="1"/>
</dbReference>
<comment type="caution">
    <text evidence="10">The sequence shown here is derived from an EMBL/GenBank/DDBJ whole genome shotgun (WGS) entry which is preliminary data.</text>
</comment>
<comment type="cofactor">
    <cofactor evidence="8">
        <name>[4Fe-4S] cluster</name>
        <dbReference type="ChEBI" id="CHEBI:49883"/>
    </cofactor>
    <text evidence="8">Binds 1 [4Fe-4S] cluster. The cluster is coordinated with 3 cysteines and an exchangeable S-adenosyl-L-methionine.</text>
</comment>
<feature type="binding site" evidence="8">
    <location>
        <position position="41"/>
    </location>
    <ligand>
        <name>[4Fe-4S] cluster</name>
        <dbReference type="ChEBI" id="CHEBI:49883"/>
        <note>4Fe-4S-S-AdoMet</note>
    </ligand>
</feature>
<comment type="cofactor">
    <cofactor evidence="8">
        <name>Mg(2+)</name>
        <dbReference type="ChEBI" id="CHEBI:18420"/>
    </cofactor>
</comment>
<dbReference type="GO" id="GO:0008616">
    <property type="term" value="P:tRNA queuosine(34) biosynthetic process"/>
    <property type="evidence" value="ECO:0007669"/>
    <property type="project" value="UniProtKB-UniRule"/>
</dbReference>
<keyword evidence="5 8" id="KW-0408">Iron</keyword>
<comment type="subunit">
    <text evidence="8">Homodimer.</text>
</comment>
<comment type="similarity">
    <text evidence="8">Belongs to the radical SAM superfamily. 7-carboxy-7-deazaguanine synthase family.</text>
</comment>
<keyword evidence="1 8" id="KW-0004">4Fe-4S</keyword>
<keyword evidence="2 8" id="KW-0949">S-adenosyl-L-methionine</keyword>
<dbReference type="InterPro" id="IPR024924">
    <property type="entry name" value="7-CO-7-deazaguanine_synth-like"/>
</dbReference>
<evidence type="ECO:0000256" key="1">
    <source>
        <dbReference type="ARBA" id="ARBA00022485"/>
    </source>
</evidence>
<feature type="binding site" evidence="8">
    <location>
        <begin position="40"/>
        <end position="42"/>
    </location>
    <ligand>
        <name>S-adenosyl-L-methionine</name>
        <dbReference type="ChEBI" id="CHEBI:59789"/>
    </ligand>
</feature>
<feature type="binding site" evidence="8">
    <location>
        <position position="38"/>
    </location>
    <ligand>
        <name>[4Fe-4S] cluster</name>
        <dbReference type="ChEBI" id="CHEBI:49883"/>
        <note>4Fe-4S-S-AdoMet</note>
    </ligand>
</feature>
<organism evidence="10">
    <name type="scientific">Geobacter metallireducens</name>
    <dbReference type="NCBI Taxonomy" id="28232"/>
    <lineage>
        <taxon>Bacteria</taxon>
        <taxon>Pseudomonadati</taxon>
        <taxon>Thermodesulfobacteriota</taxon>
        <taxon>Desulfuromonadia</taxon>
        <taxon>Geobacterales</taxon>
        <taxon>Geobacteraceae</taxon>
        <taxon>Geobacter</taxon>
    </lineage>
</organism>
<accession>A0A831TZD5</accession>
<dbReference type="InterPro" id="IPR013785">
    <property type="entry name" value="Aldolase_TIM"/>
</dbReference>
<dbReference type="GO" id="GO:1904047">
    <property type="term" value="F:S-adenosyl-L-methionine binding"/>
    <property type="evidence" value="ECO:0007669"/>
    <property type="project" value="UniProtKB-UniRule"/>
</dbReference>
<keyword evidence="3 8" id="KW-0479">Metal-binding</keyword>
<dbReference type="InterPro" id="IPR007197">
    <property type="entry name" value="rSAM"/>
</dbReference>
<sequence length="250" mass="27857">MSKPEAELAEVFSSVQGEGMLIGLRQVFIRFRGCNLTCDYCDTPTACTSEPCLVEQTPGRRDFIPTPNPVALDRIVSLVAGWQHGWPGVHHSISITGGEPLLSHTVLKFWLPELRNLLPVYLETNGIMHAALRLVIDHVDIVGMDIKIPSTSGCTDLWDDHRCFLEIAAGKNVFVKVVVGEETQDWEIIRASELIAAVDRQIPLILQPVTEPGGKVGVHPVRALEFQEIACRRLREVRIIPQTHKFMAQL</sequence>
<feature type="binding site" evidence="8">
    <location>
        <position position="30"/>
    </location>
    <ligand>
        <name>substrate</name>
    </ligand>
</feature>
<dbReference type="EMBL" id="DSOV01000009">
    <property type="protein sequence ID" value="HEN41273.1"/>
    <property type="molecule type" value="Genomic_DNA"/>
</dbReference>
<feature type="binding site" evidence="8">
    <location>
        <position position="96"/>
    </location>
    <ligand>
        <name>substrate</name>
    </ligand>
</feature>
<keyword evidence="4 8" id="KW-0460">Magnesium</keyword>
<gene>
    <name evidence="8" type="primary">queE</name>
    <name evidence="10" type="ORF">ENQ87_02680</name>
</gene>
<comment type="pathway">
    <text evidence="8">Purine metabolism; 7-cyano-7-deazaguanine biosynthesis.</text>
</comment>
<feature type="domain" description="Radical SAM core" evidence="9">
    <location>
        <begin position="21"/>
        <end position="250"/>
    </location>
</feature>
<dbReference type="PROSITE" id="PS51918">
    <property type="entry name" value="RADICAL_SAM"/>
    <property type="match status" value="1"/>
</dbReference>
<feature type="binding site" evidence="8">
    <location>
        <position position="43"/>
    </location>
    <ligand>
        <name>Mg(2+)</name>
        <dbReference type="ChEBI" id="CHEBI:18420"/>
    </ligand>
</feature>
<dbReference type="PANTHER" id="PTHR42836">
    <property type="entry name" value="7-CARBOXY-7-DEAZAGUANINE SYNTHASE"/>
    <property type="match status" value="1"/>
</dbReference>
<dbReference type="HAMAP" id="MF_00917">
    <property type="entry name" value="QueE"/>
    <property type="match status" value="1"/>
</dbReference>
<comment type="caution">
    <text evidence="8">Lacks conserved residue(s) required for the propagation of feature annotation.</text>
</comment>
<feature type="binding site" evidence="8">
    <location>
        <position position="34"/>
    </location>
    <ligand>
        <name>[4Fe-4S] cluster</name>
        <dbReference type="ChEBI" id="CHEBI:49883"/>
        <note>4Fe-4S-S-AdoMet</note>
    </ligand>
</feature>
<keyword evidence="6 8" id="KW-0411">Iron-sulfur</keyword>
<proteinExistence type="inferred from homology"/>